<feature type="transmembrane region" description="Helical" evidence="4">
    <location>
        <begin position="380"/>
        <end position="399"/>
    </location>
</feature>
<name>A0A4R6WKY3_9PROT</name>
<evidence type="ECO:0000313" key="5">
    <source>
        <dbReference type="EMBL" id="TDQ78503.1"/>
    </source>
</evidence>
<feature type="transmembrane region" description="Helical" evidence="4">
    <location>
        <begin position="293"/>
        <end position="311"/>
    </location>
</feature>
<evidence type="ECO:0000256" key="1">
    <source>
        <dbReference type="ARBA" id="ARBA00022692"/>
    </source>
</evidence>
<accession>A0A4R6WKY3</accession>
<dbReference type="Gene3D" id="1.20.1250.20">
    <property type="entry name" value="MFS general substrate transporter like domains"/>
    <property type="match status" value="2"/>
</dbReference>
<evidence type="ECO:0000256" key="3">
    <source>
        <dbReference type="ARBA" id="ARBA00023136"/>
    </source>
</evidence>
<evidence type="ECO:0000313" key="6">
    <source>
        <dbReference type="Proteomes" id="UP000295783"/>
    </source>
</evidence>
<dbReference type="Pfam" id="PF07690">
    <property type="entry name" value="MFS_1"/>
    <property type="match status" value="1"/>
</dbReference>
<keyword evidence="1 4" id="KW-0812">Transmembrane</keyword>
<feature type="transmembrane region" description="Helical" evidence="4">
    <location>
        <begin position="66"/>
        <end position="89"/>
    </location>
</feature>
<feature type="transmembrane region" description="Helical" evidence="4">
    <location>
        <begin position="181"/>
        <end position="198"/>
    </location>
</feature>
<keyword evidence="2 4" id="KW-1133">Transmembrane helix</keyword>
<evidence type="ECO:0000256" key="2">
    <source>
        <dbReference type="ARBA" id="ARBA00022989"/>
    </source>
</evidence>
<dbReference type="InterPro" id="IPR011701">
    <property type="entry name" value="MFS"/>
</dbReference>
<dbReference type="SUPFAM" id="SSF103473">
    <property type="entry name" value="MFS general substrate transporter"/>
    <property type="match status" value="1"/>
</dbReference>
<dbReference type="GO" id="GO:0022857">
    <property type="term" value="F:transmembrane transporter activity"/>
    <property type="evidence" value="ECO:0007669"/>
    <property type="project" value="InterPro"/>
</dbReference>
<sequence length="405" mass="43934">MPTDTTFVPPLAGPRSPVHRPWHAPVTQPGPVLFATLFTVDSIARAIVAPVLPLEALRLLGSARDVSIMVTIVGIAGVVAALILPGIILRWRPRATYLLSIALLGIASLAMMTAHIAGFGLGWMLRAMAAAGLLGLLNIYIAAFIGKKALAKSEPLRTFFSATAWAGGPFLGIRLYEIDPALPFVVSAGTALLLFLYFRRLRLQAPVPGIAQRSNPVANIRRYFGQKRLTLAWILNFGRETWWVTLFTYAPIYLVQNGMPQVAAGNLLSACTAMLFVALVFGWLGRRIGLRRFIAGAFLWVSAATFGVVWFHDRPDIASALLIVSAVGAVSLDSVAVVTFLRAVRSFERPQMTMVFSIFRDAAALIPPAIFAVLLTFFPLWTVFLVNAGFALICAGLALKLPRRL</sequence>
<protein>
    <submittedName>
        <fullName evidence="5">Putative MFS family arabinose efflux permease</fullName>
    </submittedName>
</protein>
<feature type="transmembrane region" description="Helical" evidence="4">
    <location>
        <begin position="353"/>
        <end position="374"/>
    </location>
</feature>
<organism evidence="5 6">
    <name type="scientific">Dongia mobilis</name>
    <dbReference type="NCBI Taxonomy" id="578943"/>
    <lineage>
        <taxon>Bacteria</taxon>
        <taxon>Pseudomonadati</taxon>
        <taxon>Pseudomonadota</taxon>
        <taxon>Alphaproteobacteria</taxon>
        <taxon>Rhodospirillales</taxon>
        <taxon>Dongiaceae</taxon>
        <taxon>Dongia</taxon>
    </lineage>
</organism>
<feature type="transmembrane region" description="Helical" evidence="4">
    <location>
        <begin position="96"/>
        <end position="117"/>
    </location>
</feature>
<dbReference type="EMBL" id="SNYW01000013">
    <property type="protein sequence ID" value="TDQ78503.1"/>
    <property type="molecule type" value="Genomic_DNA"/>
</dbReference>
<dbReference type="AlphaFoldDB" id="A0A4R6WKY3"/>
<dbReference type="Proteomes" id="UP000295783">
    <property type="component" value="Unassembled WGS sequence"/>
</dbReference>
<keyword evidence="3 4" id="KW-0472">Membrane</keyword>
<proteinExistence type="predicted"/>
<evidence type="ECO:0000256" key="4">
    <source>
        <dbReference type="SAM" id="Phobius"/>
    </source>
</evidence>
<dbReference type="OrthoDB" id="9808182at2"/>
<gene>
    <name evidence="5" type="ORF">A8950_3559</name>
</gene>
<keyword evidence="6" id="KW-1185">Reference proteome</keyword>
<dbReference type="CDD" id="cd06174">
    <property type="entry name" value="MFS"/>
    <property type="match status" value="1"/>
</dbReference>
<feature type="transmembrane region" description="Helical" evidence="4">
    <location>
        <begin position="231"/>
        <end position="252"/>
    </location>
</feature>
<reference evidence="5 6" key="1">
    <citation type="submission" date="2019-03" db="EMBL/GenBank/DDBJ databases">
        <title>Genomic Encyclopedia of Type Strains, Phase III (KMG-III): the genomes of soil and plant-associated and newly described type strains.</title>
        <authorList>
            <person name="Whitman W."/>
        </authorList>
    </citation>
    <scope>NUCLEOTIDE SEQUENCE [LARGE SCALE GENOMIC DNA]</scope>
    <source>
        <strain evidence="5 6">CGMCC 1.7660</strain>
    </source>
</reference>
<feature type="transmembrane region" description="Helical" evidence="4">
    <location>
        <begin position="317"/>
        <end position="341"/>
    </location>
</feature>
<feature type="transmembrane region" description="Helical" evidence="4">
    <location>
        <begin position="158"/>
        <end position="175"/>
    </location>
</feature>
<dbReference type="InterPro" id="IPR036259">
    <property type="entry name" value="MFS_trans_sf"/>
</dbReference>
<comment type="caution">
    <text evidence="5">The sequence shown here is derived from an EMBL/GenBank/DDBJ whole genome shotgun (WGS) entry which is preliminary data.</text>
</comment>
<feature type="transmembrane region" description="Helical" evidence="4">
    <location>
        <begin position="264"/>
        <end position="284"/>
    </location>
</feature>
<feature type="transmembrane region" description="Helical" evidence="4">
    <location>
        <begin position="123"/>
        <end position="146"/>
    </location>
</feature>